<dbReference type="SUPFAM" id="SSF52317">
    <property type="entry name" value="Class I glutamine amidotransferase-like"/>
    <property type="match status" value="1"/>
</dbReference>
<dbReference type="GO" id="GO:0005829">
    <property type="term" value="C:cytosol"/>
    <property type="evidence" value="ECO:0007669"/>
    <property type="project" value="TreeGrafter"/>
</dbReference>
<dbReference type="Gene3D" id="3.40.50.880">
    <property type="match status" value="1"/>
</dbReference>
<dbReference type="OrthoDB" id="3321at2157"/>
<dbReference type="Proteomes" id="UP000033072">
    <property type="component" value="Chromosome"/>
</dbReference>
<sequence>MKIVFINNKDSFVWNLVDYISYFEKDTLVLPNTVILEELREIKPDALVISPGPGNPSDPKDIGNCLEIIREMGKEIPLLGVCLGHQAINVAFGGSVRRCKVGPVHGKSSRIKHTESPLFTTLKEQFEAGRYHSLEIGEPAPGIKVTARAEDGTIMAVEHVEYPIYGLQFHPESVLTPEGLKIIERFLEISRNFSELPLPKTFA</sequence>
<evidence type="ECO:0000313" key="10">
    <source>
        <dbReference type="EMBL" id="AKB75050.1"/>
    </source>
</evidence>
<dbReference type="InterPro" id="IPR029062">
    <property type="entry name" value="Class_I_gatase-like"/>
</dbReference>
<dbReference type="PATRIC" id="fig|1434111.4.peg.2344"/>
<dbReference type="PRINTS" id="PR00096">
    <property type="entry name" value="GATASE"/>
</dbReference>
<dbReference type="FunFam" id="3.40.50.880:FF:000003">
    <property type="entry name" value="Anthranilate synthase component II"/>
    <property type="match status" value="1"/>
</dbReference>
<evidence type="ECO:0000256" key="6">
    <source>
        <dbReference type="ARBA" id="ARBA00023141"/>
    </source>
</evidence>
<dbReference type="InterPro" id="IPR050472">
    <property type="entry name" value="Anth_synth/Amidotransfase"/>
</dbReference>
<dbReference type="AlphaFoldDB" id="A0A0E3WTP9"/>
<dbReference type="InterPro" id="IPR006221">
    <property type="entry name" value="TrpG/PapA_dom"/>
</dbReference>
<dbReference type="GO" id="GO:0000162">
    <property type="term" value="P:L-tryptophan biosynthetic process"/>
    <property type="evidence" value="ECO:0007669"/>
    <property type="project" value="UniProtKB-KW"/>
</dbReference>
<evidence type="ECO:0000256" key="3">
    <source>
        <dbReference type="ARBA" id="ARBA00022605"/>
    </source>
</evidence>
<feature type="domain" description="Glutamine amidotransferase" evidence="9">
    <location>
        <begin position="5"/>
        <end position="187"/>
    </location>
</feature>
<keyword evidence="5" id="KW-0315">Glutamine amidotransferase</keyword>
<keyword evidence="7 10" id="KW-0456">Lyase</keyword>
<evidence type="ECO:0000256" key="8">
    <source>
        <dbReference type="ARBA" id="ARBA00047683"/>
    </source>
</evidence>
<comment type="catalytic activity">
    <reaction evidence="8">
        <text>chorismate + L-glutamine = anthranilate + pyruvate + L-glutamate + H(+)</text>
        <dbReference type="Rhea" id="RHEA:21732"/>
        <dbReference type="ChEBI" id="CHEBI:15361"/>
        <dbReference type="ChEBI" id="CHEBI:15378"/>
        <dbReference type="ChEBI" id="CHEBI:16567"/>
        <dbReference type="ChEBI" id="CHEBI:29748"/>
        <dbReference type="ChEBI" id="CHEBI:29985"/>
        <dbReference type="ChEBI" id="CHEBI:58359"/>
        <dbReference type="EC" id="4.1.3.27"/>
    </reaction>
</comment>
<evidence type="ECO:0000256" key="5">
    <source>
        <dbReference type="ARBA" id="ARBA00022962"/>
    </source>
</evidence>
<evidence type="ECO:0000256" key="2">
    <source>
        <dbReference type="ARBA" id="ARBA00012266"/>
    </source>
</evidence>
<dbReference type="CDD" id="cd01743">
    <property type="entry name" value="GATase1_Anthranilate_Synthase"/>
    <property type="match status" value="1"/>
</dbReference>
<dbReference type="PANTHER" id="PTHR43418:SF4">
    <property type="entry name" value="MULTIFUNCTIONAL TRYPTOPHAN BIOSYNTHESIS PROTEIN"/>
    <property type="match status" value="1"/>
</dbReference>
<dbReference type="EMBL" id="CP009515">
    <property type="protein sequence ID" value="AKB75050.1"/>
    <property type="molecule type" value="Genomic_DNA"/>
</dbReference>
<comment type="pathway">
    <text evidence="1">Amino-acid biosynthesis; L-tryptophan biosynthesis; L-tryptophan from chorismate: step 1/5.</text>
</comment>
<dbReference type="PANTHER" id="PTHR43418">
    <property type="entry name" value="MULTIFUNCTIONAL TRYPTOPHAN BIOSYNTHESIS PROTEIN-RELATED"/>
    <property type="match status" value="1"/>
</dbReference>
<keyword evidence="4" id="KW-0822">Tryptophan biosynthesis</keyword>
<dbReference type="PRINTS" id="PR00097">
    <property type="entry name" value="ANTSNTHASEII"/>
</dbReference>
<dbReference type="KEGG" id="mls:MSLAZ_1789"/>
<dbReference type="HOGENOM" id="CLU_014340_1_2_2"/>
<organism evidence="10 11">
    <name type="scientific">Methanosarcina lacustris Z-7289</name>
    <dbReference type="NCBI Taxonomy" id="1434111"/>
    <lineage>
        <taxon>Archaea</taxon>
        <taxon>Methanobacteriati</taxon>
        <taxon>Methanobacteriota</taxon>
        <taxon>Stenosarchaea group</taxon>
        <taxon>Methanomicrobia</taxon>
        <taxon>Methanosarcinales</taxon>
        <taxon>Methanosarcinaceae</taxon>
        <taxon>Methanosarcina</taxon>
    </lineage>
</organism>
<keyword evidence="3" id="KW-0028">Amino-acid biosynthesis</keyword>
<dbReference type="RefSeq" id="WP_048126321.1">
    <property type="nucleotide sequence ID" value="NZ_CP009515.1"/>
</dbReference>
<evidence type="ECO:0000313" key="11">
    <source>
        <dbReference type="Proteomes" id="UP000033072"/>
    </source>
</evidence>
<evidence type="ECO:0000256" key="1">
    <source>
        <dbReference type="ARBA" id="ARBA00004873"/>
    </source>
</evidence>
<keyword evidence="6" id="KW-0057">Aromatic amino acid biosynthesis</keyword>
<keyword evidence="11" id="KW-1185">Reference proteome</keyword>
<dbReference type="NCBIfam" id="TIGR00566">
    <property type="entry name" value="trpG_papA"/>
    <property type="match status" value="1"/>
</dbReference>
<keyword evidence="10" id="KW-0808">Transferase</keyword>
<dbReference type="GeneID" id="24806565"/>
<name>A0A0E3WTP9_9EURY</name>
<evidence type="ECO:0000259" key="9">
    <source>
        <dbReference type="Pfam" id="PF00117"/>
    </source>
</evidence>
<dbReference type="GO" id="GO:0004049">
    <property type="term" value="F:anthranilate synthase activity"/>
    <property type="evidence" value="ECO:0007669"/>
    <property type="project" value="UniProtKB-EC"/>
</dbReference>
<reference evidence="10 11" key="1">
    <citation type="submission" date="2014-07" db="EMBL/GenBank/DDBJ databases">
        <title>Methanogenic archaea and the global carbon cycle.</title>
        <authorList>
            <person name="Henriksen J.R."/>
            <person name="Luke J."/>
            <person name="Reinhart S."/>
            <person name="Benedict M.N."/>
            <person name="Youngblut N.D."/>
            <person name="Metcalf M.E."/>
            <person name="Whitaker R.J."/>
            <person name="Metcalf W.W."/>
        </authorList>
    </citation>
    <scope>NUCLEOTIDE SEQUENCE [LARGE SCALE GENOMIC DNA]</scope>
    <source>
        <strain evidence="10 11">Z-7289</strain>
    </source>
</reference>
<dbReference type="InterPro" id="IPR017926">
    <property type="entry name" value="GATASE"/>
</dbReference>
<evidence type="ECO:0000256" key="4">
    <source>
        <dbReference type="ARBA" id="ARBA00022822"/>
    </source>
</evidence>
<protein>
    <recommendedName>
        <fullName evidence="2">anthranilate synthase</fullName>
        <ecNumber evidence="2">4.1.3.27</ecNumber>
    </recommendedName>
</protein>
<accession>A0A0E3WTP9</accession>
<dbReference type="STRING" id="1434111.MSLAZ_1789"/>
<dbReference type="PROSITE" id="PS51273">
    <property type="entry name" value="GATASE_TYPE_1"/>
    <property type="match status" value="1"/>
</dbReference>
<evidence type="ECO:0000256" key="7">
    <source>
        <dbReference type="ARBA" id="ARBA00023239"/>
    </source>
</evidence>
<dbReference type="GO" id="GO:0016740">
    <property type="term" value="F:transferase activity"/>
    <property type="evidence" value="ECO:0007669"/>
    <property type="project" value="UniProtKB-KW"/>
</dbReference>
<dbReference type="Pfam" id="PF00117">
    <property type="entry name" value="GATase"/>
    <property type="match status" value="1"/>
</dbReference>
<dbReference type="EC" id="4.1.3.27" evidence="2"/>
<gene>
    <name evidence="10" type="ORF">MSLAZ_1789</name>
</gene>
<dbReference type="PRINTS" id="PR00099">
    <property type="entry name" value="CPSGATASE"/>
</dbReference>
<proteinExistence type="predicted"/>